<evidence type="ECO:0000313" key="2">
    <source>
        <dbReference type="EMBL" id="UQS83529.1"/>
    </source>
</evidence>
<dbReference type="Proteomes" id="UP000831947">
    <property type="component" value="Chromosome"/>
</dbReference>
<evidence type="ECO:0000256" key="1">
    <source>
        <dbReference type="SAM" id="Phobius"/>
    </source>
</evidence>
<keyword evidence="1" id="KW-1133">Transmembrane helix</keyword>
<name>A0ABY4PDA0_9LACO</name>
<organism evidence="2 3">
    <name type="scientific">Bombilactobacillus thymidiniphilus</name>
    <dbReference type="NCBI Taxonomy" id="2923363"/>
    <lineage>
        <taxon>Bacteria</taxon>
        <taxon>Bacillati</taxon>
        <taxon>Bacillota</taxon>
        <taxon>Bacilli</taxon>
        <taxon>Lactobacillales</taxon>
        <taxon>Lactobacillaceae</taxon>
        <taxon>Bombilactobacillus</taxon>
    </lineage>
</organism>
<keyword evidence="3" id="KW-1185">Reference proteome</keyword>
<proteinExistence type="predicted"/>
<evidence type="ECO:0000313" key="3">
    <source>
        <dbReference type="Proteomes" id="UP000831947"/>
    </source>
</evidence>
<feature type="transmembrane region" description="Helical" evidence="1">
    <location>
        <begin position="27"/>
        <end position="43"/>
    </location>
</feature>
<keyword evidence="1" id="KW-0472">Membrane</keyword>
<gene>
    <name evidence="2" type="ORF">MOO47_07100</name>
</gene>
<dbReference type="RefSeq" id="WP_249512755.1">
    <property type="nucleotide sequence ID" value="NZ_CP093365.1"/>
</dbReference>
<feature type="transmembrane region" description="Helical" evidence="1">
    <location>
        <begin position="50"/>
        <end position="69"/>
    </location>
</feature>
<keyword evidence="1" id="KW-0812">Transmembrane</keyword>
<reference evidence="2 3" key="1">
    <citation type="journal article" date="2022" name="Int. J. Syst. Evol. Microbiol.">
        <title>Apilactobacillus apisilvae sp. nov., Nicolia spurrieriana gen. nov. sp. nov., Bombilactobacillus folatiphilus sp. nov. and Bombilactobacillus thymidiniphilus sp. nov., four new lactic acid bacterial isolates from stingless bees Tetragonula carbonaria and Austroplebeia australis.</title>
        <authorList>
            <person name="Oliphant S.A."/>
            <person name="Watson-Haigh N.S."/>
            <person name="Sumby K.M."/>
            <person name="Gardner J."/>
            <person name="Groom S."/>
            <person name="Jiranek V."/>
        </authorList>
    </citation>
    <scope>NUCLEOTIDE SEQUENCE [LARGE SCALE GENOMIC DNA]</scope>
    <source>
        <strain evidence="2 3">SG4_A1</strain>
    </source>
</reference>
<dbReference type="EMBL" id="CP093365">
    <property type="protein sequence ID" value="UQS83529.1"/>
    <property type="molecule type" value="Genomic_DNA"/>
</dbReference>
<accession>A0ABY4PDA0</accession>
<sequence length="73" mass="8641">MGILFLLVNLIVSAIFGTWIKHTKQPKWTFLILPLSFLLLILVRYPKHIYVYLFLLLYLLVEYLAFLLADSKK</sequence>
<protein>
    <submittedName>
        <fullName evidence="2">Uncharacterized protein</fullName>
    </submittedName>
</protein>